<evidence type="ECO:0000256" key="5">
    <source>
        <dbReference type="ARBA" id="ARBA00022989"/>
    </source>
</evidence>
<dbReference type="SUPFAM" id="SSF52540">
    <property type="entry name" value="P-loop containing nucleoside triphosphate hydrolases"/>
    <property type="match status" value="1"/>
</dbReference>
<dbReference type="Gene3D" id="1.20.1560.10">
    <property type="entry name" value="ABC transporter type 1, transmembrane domain"/>
    <property type="match status" value="1"/>
</dbReference>
<evidence type="ECO:0000313" key="11">
    <source>
        <dbReference type="Proteomes" id="UP000230559"/>
    </source>
</evidence>
<keyword evidence="2 7" id="KW-0812">Transmembrane</keyword>
<dbReference type="CDD" id="cd07346">
    <property type="entry name" value="ABC_6TM_exporters"/>
    <property type="match status" value="1"/>
</dbReference>
<evidence type="ECO:0000256" key="3">
    <source>
        <dbReference type="ARBA" id="ARBA00022741"/>
    </source>
</evidence>
<dbReference type="InterPro" id="IPR027417">
    <property type="entry name" value="P-loop_NTPase"/>
</dbReference>
<dbReference type="SMART" id="SM00382">
    <property type="entry name" value="AAA"/>
    <property type="match status" value="1"/>
</dbReference>
<dbReference type="InterPro" id="IPR003439">
    <property type="entry name" value="ABC_transporter-like_ATP-bd"/>
</dbReference>
<evidence type="ECO:0000259" key="8">
    <source>
        <dbReference type="PROSITE" id="PS50893"/>
    </source>
</evidence>
<evidence type="ECO:0000256" key="6">
    <source>
        <dbReference type="ARBA" id="ARBA00023136"/>
    </source>
</evidence>
<keyword evidence="6 7" id="KW-0472">Membrane</keyword>
<dbReference type="GO" id="GO:0005886">
    <property type="term" value="C:plasma membrane"/>
    <property type="evidence" value="ECO:0007669"/>
    <property type="project" value="UniProtKB-SubCell"/>
</dbReference>
<dbReference type="PANTHER" id="PTHR43394:SF1">
    <property type="entry name" value="ATP-BINDING CASSETTE SUB-FAMILY B MEMBER 10, MITOCHONDRIAL"/>
    <property type="match status" value="1"/>
</dbReference>
<feature type="domain" description="ABC transmembrane type-1" evidence="9">
    <location>
        <begin position="23"/>
        <end position="299"/>
    </location>
</feature>
<feature type="transmembrane region" description="Helical" evidence="7">
    <location>
        <begin position="127"/>
        <end position="146"/>
    </location>
</feature>
<dbReference type="Proteomes" id="UP000230559">
    <property type="component" value="Unassembled WGS sequence"/>
</dbReference>
<evidence type="ECO:0000256" key="1">
    <source>
        <dbReference type="ARBA" id="ARBA00004651"/>
    </source>
</evidence>
<dbReference type="Gene3D" id="3.40.50.300">
    <property type="entry name" value="P-loop containing nucleotide triphosphate hydrolases"/>
    <property type="match status" value="1"/>
</dbReference>
<dbReference type="PANTHER" id="PTHR43394">
    <property type="entry name" value="ATP-DEPENDENT PERMEASE MDL1, MITOCHONDRIAL"/>
    <property type="match status" value="1"/>
</dbReference>
<dbReference type="EMBL" id="PEDM01000036">
    <property type="protein sequence ID" value="PIC03961.1"/>
    <property type="molecule type" value="Genomic_DNA"/>
</dbReference>
<feature type="transmembrane region" description="Helical" evidence="7">
    <location>
        <begin position="20"/>
        <end position="43"/>
    </location>
</feature>
<dbReference type="PROSITE" id="PS50893">
    <property type="entry name" value="ABC_TRANSPORTER_2"/>
    <property type="match status" value="1"/>
</dbReference>
<evidence type="ECO:0000256" key="7">
    <source>
        <dbReference type="SAM" id="Phobius"/>
    </source>
</evidence>
<name>A0A2G5RMS6_9BACL</name>
<dbReference type="InterPro" id="IPR011527">
    <property type="entry name" value="ABC1_TM_dom"/>
</dbReference>
<dbReference type="GO" id="GO:0005524">
    <property type="term" value="F:ATP binding"/>
    <property type="evidence" value="ECO:0007669"/>
    <property type="project" value="UniProtKB-KW"/>
</dbReference>
<evidence type="ECO:0000256" key="2">
    <source>
        <dbReference type="ARBA" id="ARBA00022692"/>
    </source>
</evidence>
<keyword evidence="3" id="KW-0547">Nucleotide-binding</keyword>
<dbReference type="Pfam" id="PF00005">
    <property type="entry name" value="ABC_tran"/>
    <property type="match status" value="1"/>
</dbReference>
<protein>
    <submittedName>
        <fullName evidence="10">ABC transporter ATP-binding protein</fullName>
    </submittedName>
</protein>
<keyword evidence="5 7" id="KW-1133">Transmembrane helix</keyword>
<reference evidence="10 11" key="1">
    <citation type="submission" date="2017-10" db="EMBL/GenBank/DDBJ databases">
        <title>Draft genome sequence of Anoxybacillus flavithermus KU2-6-11 from caldera Uzon (Russia:Kamchtka).</title>
        <authorList>
            <person name="Korzhuk A.V."/>
            <person name="Rozanov A.S."/>
            <person name="Bryanskaya A.V."/>
            <person name="Peltek S.E."/>
        </authorList>
    </citation>
    <scope>NUCLEOTIDE SEQUENCE [LARGE SCALE GENOMIC DNA]</scope>
    <source>
        <strain evidence="10 11">KU2-6_11</strain>
    </source>
</reference>
<dbReference type="GO" id="GO:0016887">
    <property type="term" value="F:ATP hydrolysis activity"/>
    <property type="evidence" value="ECO:0007669"/>
    <property type="project" value="InterPro"/>
</dbReference>
<gene>
    <name evidence="10" type="ORF">CS060_12260</name>
</gene>
<proteinExistence type="predicted"/>
<keyword evidence="4 10" id="KW-0067">ATP-binding</keyword>
<dbReference type="InterPro" id="IPR003593">
    <property type="entry name" value="AAA+_ATPase"/>
</dbReference>
<sequence>MFKHYKSISFLFPILKKSKFWLIIGIIGMIISSLITSPIPYFVGQVIDRALLTKKGYSELYKITLILALIYVIRYILSIVYQYFFTKVQQNVVNELRISMVNKVIDAPLSFLNKKEKGYILGRISESGNIATLFSPTFLGTFIGIFDFFFSLVIMISLSVKLTILVIIIVPIYYFISRNSSRKISKSTTNVYETSAILNGEVYEMLNGIEDIKMLNGKDAQIRKLKCKLKDTIKSVIKQNLHFILFVQNIVLTNNLVTVLVLLVSGILILRNELTIGIYTSFSLYLTTLLATTQSLGSLEITLKPILVSIERIKEFLTLDSEDSERCQPLNESIETITFNKVDFKYNDQSDLIINNLSLDISKGDKALIRGVNGSGKTTLIKLITGLYSPTSGSILINGKDLALIDKKSIREKIGIVSQNIFLFKGTVLDNILYGQKDKTKDDVINLINKYHLTEYINRLEKGLETEIVQNGSGISGGQAQIIAFLRAIIKKRDLIILDEATSNLDADTKKLILEILKESDFCNILIIISHQEEGLQFINKIIQLQHDKPSLEQTERAIEHEIIRGMA</sequence>
<evidence type="ECO:0000313" key="10">
    <source>
        <dbReference type="EMBL" id="PIC03961.1"/>
    </source>
</evidence>
<organism evidence="10 11">
    <name type="scientific">Anoxybacillus flavithermus</name>
    <dbReference type="NCBI Taxonomy" id="33934"/>
    <lineage>
        <taxon>Bacteria</taxon>
        <taxon>Bacillati</taxon>
        <taxon>Bacillota</taxon>
        <taxon>Bacilli</taxon>
        <taxon>Bacillales</taxon>
        <taxon>Anoxybacillaceae</taxon>
        <taxon>Anoxybacillus</taxon>
    </lineage>
</organism>
<evidence type="ECO:0000259" key="9">
    <source>
        <dbReference type="PROSITE" id="PS50929"/>
    </source>
</evidence>
<dbReference type="Pfam" id="PF00664">
    <property type="entry name" value="ABC_membrane"/>
    <property type="match status" value="1"/>
</dbReference>
<dbReference type="InterPro" id="IPR036640">
    <property type="entry name" value="ABC1_TM_sf"/>
</dbReference>
<dbReference type="RefSeq" id="WP_069201726.1">
    <property type="nucleotide sequence ID" value="NZ_PEDM01000036.1"/>
</dbReference>
<feature type="domain" description="ABC transporter" evidence="8">
    <location>
        <begin position="337"/>
        <end position="568"/>
    </location>
</feature>
<dbReference type="InterPro" id="IPR039421">
    <property type="entry name" value="Type_1_exporter"/>
</dbReference>
<comment type="caution">
    <text evidence="10">The sequence shown here is derived from an EMBL/GenBank/DDBJ whole genome shotgun (WGS) entry which is preliminary data.</text>
</comment>
<feature type="transmembrane region" description="Helical" evidence="7">
    <location>
        <begin position="243"/>
        <end position="270"/>
    </location>
</feature>
<dbReference type="GO" id="GO:0015421">
    <property type="term" value="F:ABC-type oligopeptide transporter activity"/>
    <property type="evidence" value="ECO:0007669"/>
    <property type="project" value="TreeGrafter"/>
</dbReference>
<feature type="transmembrane region" description="Helical" evidence="7">
    <location>
        <begin position="152"/>
        <end position="176"/>
    </location>
</feature>
<dbReference type="SUPFAM" id="SSF90123">
    <property type="entry name" value="ABC transporter transmembrane region"/>
    <property type="match status" value="1"/>
</dbReference>
<dbReference type="AlphaFoldDB" id="A0A2G5RMS6"/>
<feature type="transmembrane region" description="Helical" evidence="7">
    <location>
        <begin position="63"/>
        <end position="84"/>
    </location>
</feature>
<dbReference type="PROSITE" id="PS50929">
    <property type="entry name" value="ABC_TM1F"/>
    <property type="match status" value="1"/>
</dbReference>
<accession>A0A2G5RMS6</accession>
<evidence type="ECO:0000256" key="4">
    <source>
        <dbReference type="ARBA" id="ARBA00022840"/>
    </source>
</evidence>
<comment type="subcellular location">
    <subcellularLocation>
        <location evidence="1">Cell membrane</location>
        <topology evidence="1">Multi-pass membrane protein</topology>
    </subcellularLocation>
</comment>